<dbReference type="Proteomes" id="UP000799291">
    <property type="component" value="Unassembled WGS sequence"/>
</dbReference>
<dbReference type="OrthoDB" id="5286008at2759"/>
<dbReference type="GO" id="GO:0070485">
    <property type="term" value="P:dehydro-D-arabinono-1,4-lactone biosynthetic process"/>
    <property type="evidence" value="ECO:0007669"/>
    <property type="project" value="TreeGrafter"/>
</dbReference>
<dbReference type="EMBL" id="MU005575">
    <property type="protein sequence ID" value="KAF2687537.1"/>
    <property type="molecule type" value="Genomic_DNA"/>
</dbReference>
<dbReference type="GO" id="GO:0045290">
    <property type="term" value="F:D-arabinose 1-dehydrogenase [NAD(P)+] activity"/>
    <property type="evidence" value="ECO:0007669"/>
    <property type="project" value="InterPro"/>
</dbReference>
<name>A0A6G1JAE9_9PLEO</name>
<feature type="compositionally biased region" description="Low complexity" evidence="2">
    <location>
        <begin position="1"/>
        <end position="17"/>
    </location>
</feature>
<accession>A0A6G1JAE9</accession>
<feature type="domain" description="NADP-dependent oxidoreductase" evidence="3">
    <location>
        <begin position="40"/>
        <end position="347"/>
    </location>
</feature>
<dbReference type="AlphaFoldDB" id="A0A6G1JAE9"/>
<dbReference type="InterPro" id="IPR036812">
    <property type="entry name" value="NAD(P)_OxRdtase_dom_sf"/>
</dbReference>
<dbReference type="InterPro" id="IPR023210">
    <property type="entry name" value="NADP_OxRdtase_dom"/>
</dbReference>
<dbReference type="PANTHER" id="PTHR42686">
    <property type="entry name" value="GH17980P-RELATED"/>
    <property type="match status" value="1"/>
</dbReference>
<evidence type="ECO:0000313" key="5">
    <source>
        <dbReference type="Proteomes" id="UP000799291"/>
    </source>
</evidence>
<evidence type="ECO:0000256" key="1">
    <source>
        <dbReference type="ARBA" id="ARBA00023002"/>
    </source>
</evidence>
<dbReference type="FunFam" id="3.20.20.100:FF:000037">
    <property type="entry name" value="L-galactose dehydrogenase (L-GalDH)"/>
    <property type="match status" value="1"/>
</dbReference>
<reference evidence="4" key="1">
    <citation type="journal article" date="2020" name="Stud. Mycol.">
        <title>101 Dothideomycetes genomes: a test case for predicting lifestyles and emergence of pathogens.</title>
        <authorList>
            <person name="Haridas S."/>
            <person name="Albert R."/>
            <person name="Binder M."/>
            <person name="Bloem J."/>
            <person name="Labutti K."/>
            <person name="Salamov A."/>
            <person name="Andreopoulos B."/>
            <person name="Baker S."/>
            <person name="Barry K."/>
            <person name="Bills G."/>
            <person name="Bluhm B."/>
            <person name="Cannon C."/>
            <person name="Castanera R."/>
            <person name="Culley D."/>
            <person name="Daum C."/>
            <person name="Ezra D."/>
            <person name="Gonzalez J."/>
            <person name="Henrissat B."/>
            <person name="Kuo A."/>
            <person name="Liang C."/>
            <person name="Lipzen A."/>
            <person name="Lutzoni F."/>
            <person name="Magnuson J."/>
            <person name="Mondo S."/>
            <person name="Nolan M."/>
            <person name="Ohm R."/>
            <person name="Pangilinan J."/>
            <person name="Park H.-J."/>
            <person name="Ramirez L."/>
            <person name="Alfaro M."/>
            <person name="Sun H."/>
            <person name="Tritt A."/>
            <person name="Yoshinaga Y."/>
            <person name="Zwiers L.-H."/>
            <person name="Turgeon B."/>
            <person name="Goodwin S."/>
            <person name="Spatafora J."/>
            <person name="Crous P."/>
            <person name="Grigoriev I."/>
        </authorList>
    </citation>
    <scope>NUCLEOTIDE SEQUENCE</scope>
    <source>
        <strain evidence="4">CBS 122367</strain>
    </source>
</reference>
<feature type="region of interest" description="Disordered" evidence="2">
    <location>
        <begin position="1"/>
        <end position="26"/>
    </location>
</feature>
<dbReference type="Pfam" id="PF00248">
    <property type="entry name" value="Aldo_ket_red"/>
    <property type="match status" value="1"/>
</dbReference>
<dbReference type="InterPro" id="IPR020471">
    <property type="entry name" value="AKR"/>
</dbReference>
<sequence>MASTPTEHPTTTSTFPTQQKPIPYSCKDGQRTPLSSILPPLVFGTATFNHQYNSDPFALDTTGLVTSALTHGIRAFDTSPYYGPSEILLGNALATPFVRETFPRDSYMILTKVGRISADEFDYSAQWVRQSVARSLERLHTDYLDLVYCHDVEFVSPAEVLEAVLELRKLRDAGKIRYVGICGYPINVLGDMAEMILRETGSPIDCVQSYANFTLQNQTLAGPRGIQRLRNAGVEVVPNASPLGMGLLRRQGVPVGALGDFHPSSRELRAAVRKASTFCDRHGEKIEVIALRYALETWISVGASCGSKGDPASGLPWKHESNDDVGGAKLGVSVIGVSNPAELEKTMLVWRSIIDGLEGGEETAVQAGRWYRAWEWSRNRQKAVQMLAEGVQEILGQWFEYAWASPEPGFVNKRKRDVSVAVGDEDEQPWLTPAASPTQSPVEGVPEYFRKEKGIPLR</sequence>
<organism evidence="4 5">
    <name type="scientific">Lentithecium fluviatile CBS 122367</name>
    <dbReference type="NCBI Taxonomy" id="1168545"/>
    <lineage>
        <taxon>Eukaryota</taxon>
        <taxon>Fungi</taxon>
        <taxon>Dikarya</taxon>
        <taxon>Ascomycota</taxon>
        <taxon>Pezizomycotina</taxon>
        <taxon>Dothideomycetes</taxon>
        <taxon>Pleosporomycetidae</taxon>
        <taxon>Pleosporales</taxon>
        <taxon>Massarineae</taxon>
        <taxon>Lentitheciaceae</taxon>
        <taxon>Lentithecium</taxon>
    </lineage>
</organism>
<gene>
    <name evidence="4" type="ORF">K458DRAFT_402032</name>
</gene>
<dbReference type="InterPro" id="IPR044480">
    <property type="entry name" value="Ara2-like"/>
</dbReference>
<dbReference type="PRINTS" id="PR00069">
    <property type="entry name" value="ALDKETRDTASE"/>
</dbReference>
<evidence type="ECO:0000256" key="2">
    <source>
        <dbReference type="SAM" id="MobiDB-lite"/>
    </source>
</evidence>
<dbReference type="SUPFAM" id="SSF51430">
    <property type="entry name" value="NAD(P)-linked oxidoreductase"/>
    <property type="match status" value="1"/>
</dbReference>
<proteinExistence type="predicted"/>
<keyword evidence="5" id="KW-1185">Reference proteome</keyword>
<dbReference type="GO" id="GO:0005829">
    <property type="term" value="C:cytosol"/>
    <property type="evidence" value="ECO:0007669"/>
    <property type="project" value="TreeGrafter"/>
</dbReference>
<feature type="region of interest" description="Disordered" evidence="2">
    <location>
        <begin position="422"/>
        <end position="447"/>
    </location>
</feature>
<dbReference type="Gene3D" id="3.20.20.100">
    <property type="entry name" value="NADP-dependent oxidoreductase domain"/>
    <property type="match status" value="1"/>
</dbReference>
<keyword evidence="1" id="KW-0560">Oxidoreductase</keyword>
<dbReference type="PANTHER" id="PTHR42686:SF1">
    <property type="entry name" value="GH17980P-RELATED"/>
    <property type="match status" value="1"/>
</dbReference>
<dbReference type="CDD" id="cd19164">
    <property type="entry name" value="AKR_ARA2"/>
    <property type="match status" value="1"/>
</dbReference>
<evidence type="ECO:0000313" key="4">
    <source>
        <dbReference type="EMBL" id="KAF2687537.1"/>
    </source>
</evidence>
<protein>
    <submittedName>
        <fullName evidence="4">L-galactose dehydrogenase (L-GalDH)</fullName>
    </submittedName>
</protein>
<evidence type="ECO:0000259" key="3">
    <source>
        <dbReference type="Pfam" id="PF00248"/>
    </source>
</evidence>